<feature type="active site" description="Proton acceptor; specific for L-alanine" evidence="4">
    <location>
        <position position="261"/>
    </location>
</feature>
<dbReference type="SUPFAM" id="SSF50621">
    <property type="entry name" value="Alanine racemase C-terminal domain-like"/>
    <property type="match status" value="1"/>
</dbReference>
<dbReference type="NCBIfam" id="TIGR00492">
    <property type="entry name" value="alr"/>
    <property type="match status" value="1"/>
</dbReference>
<accession>A0ABQ2P4D2</accession>
<reference evidence="7" key="1">
    <citation type="journal article" date="2019" name="Int. J. Syst. Evol. Microbiol.">
        <title>The Global Catalogue of Microorganisms (GCM) 10K type strain sequencing project: providing services to taxonomists for standard genome sequencing and annotation.</title>
        <authorList>
            <consortium name="The Broad Institute Genomics Platform"/>
            <consortium name="The Broad Institute Genome Sequencing Center for Infectious Disease"/>
            <person name="Wu L."/>
            <person name="Ma J."/>
        </authorList>
    </citation>
    <scope>NUCLEOTIDE SEQUENCE [LARGE SCALE GENOMIC DNA]</scope>
    <source>
        <strain evidence="7">CGMCC 1.8859</strain>
    </source>
</reference>
<keyword evidence="7" id="KW-1185">Reference proteome</keyword>
<sequence>MTYHPVPDMTRPIKAIVHSKAITHNYNQVKQTAPQSRAFAVVKANAYGHGLERAAKALAHADGFGILEIEGALALRRWGMQQPVLLLEGVFSQSELIEAARQDFTVAIHEPNHLTWLEQTPLARPLNIFLKLNTGMNRLGFPAEQARDLVARLSGLSSVASVTLMAHFATADEPAKGIEKQLTRFQHATEGLKLPISLANSAATFAYPQTRNDWVRPGIVLYGATPFDDRSAKDLGLQAAMTLQSQLISVQHLQPGDTVGYGAAFTADRPMRIGVVACGYADGYPRHAPAGTPVNVAGQRTRVVGRVSMDMLTIDITDFPQAQIGSPVELWGNEVPIDDVARAAGTIGYELMCAVAPRVPIHEG</sequence>
<gene>
    <name evidence="6" type="primary">dadX</name>
    <name evidence="6" type="ORF">GCM10010970_00240</name>
</gene>
<dbReference type="SMART" id="SM01005">
    <property type="entry name" value="Ala_racemase_C"/>
    <property type="match status" value="1"/>
</dbReference>
<dbReference type="Pfam" id="PF01168">
    <property type="entry name" value="Ala_racemase_N"/>
    <property type="match status" value="1"/>
</dbReference>
<dbReference type="PRINTS" id="PR00992">
    <property type="entry name" value="ALARACEMASE"/>
</dbReference>
<dbReference type="InterPro" id="IPR011079">
    <property type="entry name" value="Ala_racemase_C"/>
</dbReference>
<dbReference type="Proteomes" id="UP000637267">
    <property type="component" value="Unassembled WGS sequence"/>
</dbReference>
<keyword evidence="3 4" id="KW-0413">Isomerase</keyword>
<keyword evidence="2 4" id="KW-0663">Pyridoxal phosphate</keyword>
<proteinExistence type="inferred from homology"/>
<comment type="cofactor">
    <cofactor evidence="1 4">
        <name>pyridoxal 5'-phosphate</name>
        <dbReference type="ChEBI" id="CHEBI:597326"/>
    </cofactor>
</comment>
<dbReference type="Gene3D" id="2.40.37.10">
    <property type="entry name" value="Lyase, Ornithine Decarboxylase, Chain A, domain 1"/>
    <property type="match status" value="1"/>
</dbReference>
<evidence type="ECO:0000259" key="5">
    <source>
        <dbReference type="SMART" id="SM01005"/>
    </source>
</evidence>
<comment type="catalytic activity">
    <reaction evidence="4">
        <text>L-alanine = D-alanine</text>
        <dbReference type="Rhea" id="RHEA:20249"/>
        <dbReference type="ChEBI" id="CHEBI:57416"/>
        <dbReference type="ChEBI" id="CHEBI:57972"/>
        <dbReference type="EC" id="5.1.1.1"/>
    </reaction>
</comment>
<evidence type="ECO:0000256" key="2">
    <source>
        <dbReference type="ARBA" id="ARBA00022898"/>
    </source>
</evidence>
<comment type="pathway">
    <text evidence="4">Amino-acid biosynthesis; D-alanine biosynthesis; D-alanine from L-alanine: step 1/1.</text>
</comment>
<dbReference type="SUPFAM" id="SSF51419">
    <property type="entry name" value="PLP-binding barrel"/>
    <property type="match status" value="1"/>
</dbReference>
<dbReference type="InterPro" id="IPR029066">
    <property type="entry name" value="PLP-binding_barrel"/>
</dbReference>
<comment type="function">
    <text evidence="4">Catalyzes the interconversion of L-alanine and D-alanine. May also act on other amino acids.</text>
</comment>
<dbReference type="PANTHER" id="PTHR30511">
    <property type="entry name" value="ALANINE RACEMASE"/>
    <property type="match status" value="1"/>
</dbReference>
<evidence type="ECO:0000313" key="7">
    <source>
        <dbReference type="Proteomes" id="UP000637267"/>
    </source>
</evidence>
<dbReference type="Gene3D" id="3.20.20.10">
    <property type="entry name" value="Alanine racemase"/>
    <property type="match status" value="1"/>
</dbReference>
<dbReference type="InterPro" id="IPR009006">
    <property type="entry name" value="Ala_racemase/Decarboxylase_C"/>
</dbReference>
<dbReference type="PROSITE" id="PS00395">
    <property type="entry name" value="ALANINE_RACEMASE"/>
    <property type="match status" value="1"/>
</dbReference>
<dbReference type="Pfam" id="PF00842">
    <property type="entry name" value="Ala_racemase_C"/>
    <property type="match status" value="1"/>
</dbReference>
<feature type="active site" description="Proton acceptor; specific for D-alanine" evidence="4">
    <location>
        <position position="43"/>
    </location>
</feature>
<protein>
    <recommendedName>
        <fullName evidence="4">Alanine racemase</fullName>
        <ecNumber evidence="4">5.1.1.1</ecNumber>
    </recommendedName>
</protein>
<comment type="similarity">
    <text evidence="4">Belongs to the alanine racemase family.</text>
</comment>
<comment type="caution">
    <text evidence="6">The sequence shown here is derived from an EMBL/GenBank/DDBJ whole genome shotgun (WGS) entry which is preliminary data.</text>
</comment>
<feature type="binding site" evidence="4">
    <location>
        <position position="138"/>
    </location>
    <ligand>
        <name>substrate</name>
    </ligand>
</feature>
<evidence type="ECO:0000256" key="3">
    <source>
        <dbReference type="ARBA" id="ARBA00023235"/>
    </source>
</evidence>
<dbReference type="InterPro" id="IPR000821">
    <property type="entry name" value="Ala_racemase"/>
</dbReference>
<evidence type="ECO:0000313" key="6">
    <source>
        <dbReference type="EMBL" id="GGP17538.1"/>
    </source>
</evidence>
<evidence type="ECO:0000256" key="1">
    <source>
        <dbReference type="ARBA" id="ARBA00001933"/>
    </source>
</evidence>
<dbReference type="PANTHER" id="PTHR30511:SF0">
    <property type="entry name" value="ALANINE RACEMASE, CATABOLIC-RELATED"/>
    <property type="match status" value="1"/>
</dbReference>
<name>A0ABQ2P4D2_9NEIS</name>
<evidence type="ECO:0000256" key="4">
    <source>
        <dbReference type="HAMAP-Rule" id="MF_01201"/>
    </source>
</evidence>
<dbReference type="InterPro" id="IPR001608">
    <property type="entry name" value="Ala_racemase_N"/>
</dbReference>
<dbReference type="InterPro" id="IPR020622">
    <property type="entry name" value="Ala_racemase_pyridoxalP-BS"/>
</dbReference>
<organism evidence="6 7">
    <name type="scientific">Silvimonas iriomotensis</name>
    <dbReference type="NCBI Taxonomy" id="449662"/>
    <lineage>
        <taxon>Bacteria</taxon>
        <taxon>Pseudomonadati</taxon>
        <taxon>Pseudomonadota</taxon>
        <taxon>Betaproteobacteria</taxon>
        <taxon>Neisseriales</taxon>
        <taxon>Chitinibacteraceae</taxon>
        <taxon>Silvimonas</taxon>
    </lineage>
</organism>
<dbReference type="EMBL" id="BMLX01000001">
    <property type="protein sequence ID" value="GGP17538.1"/>
    <property type="molecule type" value="Genomic_DNA"/>
</dbReference>
<dbReference type="EC" id="5.1.1.1" evidence="4"/>
<feature type="modified residue" description="N6-(pyridoxal phosphate)lysine" evidence="4">
    <location>
        <position position="43"/>
    </location>
</feature>
<dbReference type="CDD" id="cd06827">
    <property type="entry name" value="PLPDE_III_AR_proteobact"/>
    <property type="match status" value="1"/>
</dbReference>
<feature type="binding site" evidence="4">
    <location>
        <position position="309"/>
    </location>
    <ligand>
        <name>substrate</name>
    </ligand>
</feature>
<feature type="domain" description="Alanine racemase C-terminal" evidence="5">
    <location>
        <begin position="240"/>
        <end position="364"/>
    </location>
</feature>
<dbReference type="HAMAP" id="MF_01201">
    <property type="entry name" value="Ala_racemase"/>
    <property type="match status" value="1"/>
</dbReference>